<dbReference type="InterPro" id="IPR035372">
    <property type="entry name" value="MCD_N"/>
</dbReference>
<evidence type="ECO:0000313" key="4">
    <source>
        <dbReference type="Proteomes" id="UP001595848"/>
    </source>
</evidence>
<feature type="domain" description="Malonyl-CoA decarboxylase N-terminal" evidence="2">
    <location>
        <begin position="115"/>
        <end position="179"/>
    </location>
</feature>
<dbReference type="Pfam" id="PF05292">
    <property type="entry name" value="MCD"/>
    <property type="match status" value="1"/>
</dbReference>
<proteinExistence type="predicted"/>
<dbReference type="Proteomes" id="UP001595848">
    <property type="component" value="Unassembled WGS sequence"/>
</dbReference>
<sequence length="485" mass="53606">MKDVPLPEGRADAAQRRKPWLADRLSSWLGHGRKRPAAIGADAAAAGAPAEPLSAREERELRGALRLCLQARQTDSVAAEATAQFMRRYQESGMARRTELLRVLALECSEQAGTPGTSSATLAGALAGTRVRFFKRFNTLSGGLPFLVGLRADMLRHRKEIPQLVPLEEDLGGLFSTWFDVGFLELRPITWDSPASLLEKLMRYEAVHEISSWADLRNRLDSDRRCYAFFHPRWPSEPLIFVEVAFLPEMAGNVQALLDENAPVEDLRKVRWAIFYSISNTQPGLRGVSFGNFLLKRVIDELRSEFPKLSSFATLSPIPGFNDWLRKLDEAQAQEYIGAPTAKKLKKIDAGFSLPTGAALPAWLQERDAAEAAAKDAGETARPADKSAAANAQALRRDAALRLAAHYLARETDRGMPLDPVARFHLGNGARIERLNWQADMSKKGLRQSGGLMVNYLYDLDELDGNLRKLAEGQPAVGRAVGKLL</sequence>
<accession>A0ABV8P4Y5</accession>
<dbReference type="PANTHER" id="PTHR28641:SF1">
    <property type="entry name" value="MALONYL-COA DECARBOXYLASE, MITOCHONDRIAL"/>
    <property type="match status" value="1"/>
</dbReference>
<dbReference type="Pfam" id="PF17408">
    <property type="entry name" value="MCD_N"/>
    <property type="match status" value="1"/>
</dbReference>
<organism evidence="3 4">
    <name type="scientific">Candidimonas humi</name>
    <dbReference type="NCBI Taxonomy" id="683355"/>
    <lineage>
        <taxon>Bacteria</taxon>
        <taxon>Pseudomonadati</taxon>
        <taxon>Pseudomonadota</taxon>
        <taxon>Betaproteobacteria</taxon>
        <taxon>Burkholderiales</taxon>
        <taxon>Alcaligenaceae</taxon>
        <taxon>Candidimonas</taxon>
    </lineage>
</organism>
<dbReference type="InterPro" id="IPR007956">
    <property type="entry name" value="Malonyl_CoA_deC_C"/>
</dbReference>
<evidence type="ECO:0000259" key="2">
    <source>
        <dbReference type="Pfam" id="PF17408"/>
    </source>
</evidence>
<reference evidence="4" key="1">
    <citation type="journal article" date="2019" name="Int. J. Syst. Evol. Microbiol.">
        <title>The Global Catalogue of Microorganisms (GCM) 10K type strain sequencing project: providing services to taxonomists for standard genome sequencing and annotation.</title>
        <authorList>
            <consortium name="The Broad Institute Genomics Platform"/>
            <consortium name="The Broad Institute Genome Sequencing Center for Infectious Disease"/>
            <person name="Wu L."/>
            <person name="Ma J."/>
        </authorList>
    </citation>
    <scope>NUCLEOTIDE SEQUENCE [LARGE SCALE GENOMIC DNA]</scope>
    <source>
        <strain evidence="4">LMG 24813</strain>
    </source>
</reference>
<feature type="domain" description="Malonyl-CoA decarboxylase C-terminal" evidence="1">
    <location>
        <begin position="182"/>
        <end position="459"/>
    </location>
</feature>
<name>A0ABV8P4Y5_9BURK</name>
<dbReference type="PANTHER" id="PTHR28641">
    <property type="match status" value="1"/>
</dbReference>
<evidence type="ECO:0000313" key="3">
    <source>
        <dbReference type="EMBL" id="MFC4202987.1"/>
    </source>
</evidence>
<comment type="caution">
    <text evidence="3">The sequence shown here is derived from an EMBL/GenBank/DDBJ whole genome shotgun (WGS) entry which is preliminary data.</text>
</comment>
<gene>
    <name evidence="3" type="ORF">ACFOY1_18710</name>
</gene>
<protein>
    <submittedName>
        <fullName evidence="3">Malonyl-CoA decarboxylase domain-containing protein</fullName>
    </submittedName>
</protein>
<dbReference type="RefSeq" id="WP_217965282.1">
    <property type="nucleotide sequence ID" value="NZ_JAHTBN010000006.1"/>
</dbReference>
<dbReference type="EMBL" id="JBHSBV010000007">
    <property type="protein sequence ID" value="MFC4202987.1"/>
    <property type="molecule type" value="Genomic_DNA"/>
</dbReference>
<dbReference type="InterPro" id="IPR038917">
    <property type="entry name" value="Malonyl_CoA_deC"/>
</dbReference>
<keyword evidence="4" id="KW-1185">Reference proteome</keyword>
<evidence type="ECO:0000259" key="1">
    <source>
        <dbReference type="Pfam" id="PF05292"/>
    </source>
</evidence>